<name>T0Y976_9ZZZZ</name>
<evidence type="ECO:0000313" key="1">
    <source>
        <dbReference type="EMBL" id="EQD31721.1"/>
    </source>
</evidence>
<reference evidence="1" key="1">
    <citation type="submission" date="2013-08" db="EMBL/GenBank/DDBJ databases">
        <authorList>
            <person name="Mendez C."/>
            <person name="Richter M."/>
            <person name="Ferrer M."/>
            <person name="Sanchez J."/>
        </authorList>
    </citation>
    <scope>NUCLEOTIDE SEQUENCE</scope>
</reference>
<evidence type="ECO:0008006" key="2">
    <source>
        <dbReference type="Google" id="ProtNLM"/>
    </source>
</evidence>
<dbReference type="EMBL" id="AUZZ01009946">
    <property type="protein sequence ID" value="EQD31721.1"/>
    <property type="molecule type" value="Genomic_DNA"/>
</dbReference>
<comment type="caution">
    <text evidence="1">The sequence shown here is derived from an EMBL/GenBank/DDBJ whole genome shotgun (WGS) entry which is preliminary data.</text>
</comment>
<sequence>MVEELPTVLPGEERGFGGNTLFVDLVPQTAWFTNVRSAVSRGDWDRLRKHVYVRAGNKCEVCGASGRLEAHERWEYDEM</sequence>
<gene>
    <name evidence="1" type="ORF">B2A_13732</name>
</gene>
<protein>
    <recommendedName>
        <fullName evidence="2">HNH endonuclease</fullName>
    </recommendedName>
</protein>
<dbReference type="AlphaFoldDB" id="T0Y976"/>
<proteinExistence type="predicted"/>
<feature type="non-terminal residue" evidence="1">
    <location>
        <position position="79"/>
    </location>
</feature>
<organism evidence="1">
    <name type="scientific">mine drainage metagenome</name>
    <dbReference type="NCBI Taxonomy" id="410659"/>
    <lineage>
        <taxon>unclassified sequences</taxon>
        <taxon>metagenomes</taxon>
        <taxon>ecological metagenomes</taxon>
    </lineage>
</organism>
<accession>T0Y976</accession>
<reference evidence="1" key="2">
    <citation type="journal article" date="2014" name="ISME J.">
        <title>Microbial stratification in low pH oxic and suboxic macroscopic growths along an acid mine drainage.</title>
        <authorList>
            <person name="Mendez-Garcia C."/>
            <person name="Mesa V."/>
            <person name="Sprenger R.R."/>
            <person name="Richter M."/>
            <person name="Diez M.S."/>
            <person name="Solano J."/>
            <person name="Bargiela R."/>
            <person name="Golyshina O.V."/>
            <person name="Manteca A."/>
            <person name="Ramos J.L."/>
            <person name="Gallego J.R."/>
            <person name="Llorente I."/>
            <person name="Martins Dos Santos V.A."/>
            <person name="Jensen O.N."/>
            <person name="Pelaez A.I."/>
            <person name="Sanchez J."/>
            <person name="Ferrer M."/>
        </authorList>
    </citation>
    <scope>NUCLEOTIDE SEQUENCE</scope>
</reference>